<gene>
    <name evidence="1" type="ORF">HLY00_640</name>
</gene>
<sequence>MITILSITAGIDNVSHSRRTPDVPAPPEIIEITASTGGPRVGHVRHIGVRRRRGRRHRFGLGSSGIRRA</sequence>
<protein>
    <submittedName>
        <fullName evidence="1">Uncharacterized protein</fullName>
    </submittedName>
</protein>
<proteinExistence type="predicted"/>
<organism evidence="1 2">
    <name type="scientific">Mycolicibacterium hippocampi</name>
    <dbReference type="NCBI Taxonomy" id="659824"/>
    <lineage>
        <taxon>Bacteria</taxon>
        <taxon>Bacillati</taxon>
        <taxon>Actinomycetota</taxon>
        <taxon>Actinomycetes</taxon>
        <taxon>Mycobacteriales</taxon>
        <taxon>Mycobacteriaceae</taxon>
        <taxon>Mycolicibacterium</taxon>
    </lineage>
</organism>
<dbReference type="AlphaFoldDB" id="A0A850PKF7"/>
<evidence type="ECO:0000313" key="2">
    <source>
        <dbReference type="Proteomes" id="UP000570517"/>
    </source>
</evidence>
<comment type="caution">
    <text evidence="1">The sequence shown here is derived from an EMBL/GenBank/DDBJ whole genome shotgun (WGS) entry which is preliminary data.</text>
</comment>
<accession>A0A850PKF7</accession>
<dbReference type="EMBL" id="JABFYL010000009">
    <property type="protein sequence ID" value="NVN49033.1"/>
    <property type="molecule type" value="Genomic_DNA"/>
</dbReference>
<keyword evidence="2" id="KW-1185">Reference proteome</keyword>
<reference evidence="1 2" key="1">
    <citation type="submission" date="2020-05" db="EMBL/GenBank/DDBJ databases">
        <title>Draft genome sequence of Mycobacterium hippocampi DL, isolated from European seabass, Dicentrarchus labrax, reared in fish farms.</title>
        <authorList>
            <person name="Stathopoulou P."/>
            <person name="Asimakis E."/>
            <person name="Tzokas K."/>
            <person name="Batargias C."/>
            <person name="Tsiamis G."/>
        </authorList>
    </citation>
    <scope>NUCLEOTIDE SEQUENCE [LARGE SCALE GENOMIC DNA]</scope>
    <source>
        <strain evidence="1 2">DL</strain>
    </source>
</reference>
<dbReference type="Proteomes" id="UP000570517">
    <property type="component" value="Unassembled WGS sequence"/>
</dbReference>
<name>A0A850PKF7_9MYCO</name>
<evidence type="ECO:0000313" key="1">
    <source>
        <dbReference type="EMBL" id="NVN49033.1"/>
    </source>
</evidence>